<dbReference type="InterPro" id="IPR000182">
    <property type="entry name" value="GNAT_dom"/>
</dbReference>
<evidence type="ECO:0000256" key="1">
    <source>
        <dbReference type="ARBA" id="ARBA00022679"/>
    </source>
</evidence>
<dbReference type="OrthoDB" id="5459937at2"/>
<accession>A0A2K9ES75</accession>
<protein>
    <submittedName>
        <fullName evidence="4">GNAT family N-acetyltransferase</fullName>
    </submittedName>
</protein>
<dbReference type="CDD" id="cd04301">
    <property type="entry name" value="NAT_SF"/>
    <property type="match status" value="1"/>
</dbReference>
<dbReference type="KEGG" id="paro:CUV01_15365"/>
<dbReference type="PROSITE" id="PS51186">
    <property type="entry name" value="GNAT"/>
    <property type="match status" value="1"/>
</dbReference>
<dbReference type="Proteomes" id="UP000233742">
    <property type="component" value="Chromosome"/>
</dbReference>
<keyword evidence="5" id="KW-1185">Reference proteome</keyword>
<evidence type="ECO:0000256" key="2">
    <source>
        <dbReference type="ARBA" id="ARBA00023315"/>
    </source>
</evidence>
<organism evidence="4 5">
    <name type="scientific">Paracoccus tegillarcae</name>
    <dbReference type="NCBI Taxonomy" id="1529068"/>
    <lineage>
        <taxon>Bacteria</taxon>
        <taxon>Pseudomonadati</taxon>
        <taxon>Pseudomonadota</taxon>
        <taxon>Alphaproteobacteria</taxon>
        <taxon>Rhodobacterales</taxon>
        <taxon>Paracoccaceae</taxon>
        <taxon>Paracoccus</taxon>
    </lineage>
</organism>
<dbReference type="PANTHER" id="PTHR43072:SF23">
    <property type="entry name" value="UPF0039 PROTEIN C11D3.02C"/>
    <property type="match status" value="1"/>
</dbReference>
<dbReference type="EMBL" id="CP025408">
    <property type="protein sequence ID" value="AUH34575.1"/>
    <property type="molecule type" value="Genomic_DNA"/>
</dbReference>
<evidence type="ECO:0000313" key="4">
    <source>
        <dbReference type="EMBL" id="AUH34575.1"/>
    </source>
</evidence>
<dbReference type="GO" id="GO:0016747">
    <property type="term" value="F:acyltransferase activity, transferring groups other than amino-acyl groups"/>
    <property type="evidence" value="ECO:0007669"/>
    <property type="project" value="InterPro"/>
</dbReference>
<dbReference type="Gene3D" id="3.40.630.30">
    <property type="match status" value="1"/>
</dbReference>
<dbReference type="Pfam" id="PF00583">
    <property type="entry name" value="Acetyltransf_1"/>
    <property type="match status" value="1"/>
</dbReference>
<proteinExistence type="predicted"/>
<dbReference type="InterPro" id="IPR016181">
    <property type="entry name" value="Acyl_CoA_acyltransferase"/>
</dbReference>
<dbReference type="RefSeq" id="WP_101461236.1">
    <property type="nucleotide sequence ID" value="NZ_CP025408.1"/>
</dbReference>
<dbReference type="PANTHER" id="PTHR43072">
    <property type="entry name" value="N-ACETYLTRANSFERASE"/>
    <property type="match status" value="1"/>
</dbReference>
<keyword evidence="1 4" id="KW-0808">Transferase</keyword>
<dbReference type="AlphaFoldDB" id="A0A2K9ES75"/>
<evidence type="ECO:0000313" key="5">
    <source>
        <dbReference type="Proteomes" id="UP000233742"/>
    </source>
</evidence>
<gene>
    <name evidence="4" type="ORF">CUV01_15365</name>
</gene>
<sequence length="163" mass="17938">MIRDTHIDDADAVAAIWNPFIRDTTVTFWPSERSTAEVAEIIGQRQRDGHAHVVAQREGEIIGFGTYSQFRGGLGYARSVEHTVYLAAAARGTGLGRALLEHLEDHARAAGRRLMIGGITGSNSGSLRFHDRMGYSEWGRVPAAGWKFGQFHDLVFMGKDLLA</sequence>
<keyword evidence="2" id="KW-0012">Acyltransferase</keyword>
<feature type="domain" description="N-acetyltransferase" evidence="3">
    <location>
        <begin position="1"/>
        <end position="162"/>
    </location>
</feature>
<name>A0A2K9ES75_9RHOB</name>
<dbReference type="SUPFAM" id="SSF55729">
    <property type="entry name" value="Acyl-CoA N-acyltransferases (Nat)"/>
    <property type="match status" value="1"/>
</dbReference>
<reference evidence="4 5" key="1">
    <citation type="submission" date="2017-12" db="EMBL/GenBank/DDBJ databases">
        <authorList>
            <person name="Hurst M.R.H."/>
        </authorList>
    </citation>
    <scope>NUCLEOTIDE SEQUENCE [LARGE SCALE GENOMIC DNA]</scope>
    <source>
        <strain evidence="4 5">BM15</strain>
    </source>
</reference>
<evidence type="ECO:0000259" key="3">
    <source>
        <dbReference type="PROSITE" id="PS51186"/>
    </source>
</evidence>